<organism evidence="1 2">
    <name type="scientific">Lysinibacillus xylanilyticus</name>
    <dbReference type="NCBI Taxonomy" id="582475"/>
    <lineage>
        <taxon>Bacteria</taxon>
        <taxon>Bacillati</taxon>
        <taxon>Bacillota</taxon>
        <taxon>Bacilli</taxon>
        <taxon>Bacillales</taxon>
        <taxon>Bacillaceae</taxon>
        <taxon>Lysinibacillus</taxon>
    </lineage>
</organism>
<dbReference type="Proteomes" id="UP000232101">
    <property type="component" value="Unassembled WGS sequence"/>
</dbReference>
<gene>
    <name evidence="1" type="ORF">CWD94_04375</name>
</gene>
<name>A0A2M9QA27_9BACI</name>
<evidence type="ECO:0000313" key="2">
    <source>
        <dbReference type="Proteomes" id="UP000232101"/>
    </source>
</evidence>
<proteinExistence type="predicted"/>
<dbReference type="AlphaFoldDB" id="A0A2M9QA27"/>
<dbReference type="RefSeq" id="WP_100542216.1">
    <property type="nucleotide sequence ID" value="NZ_PHQY01000322.1"/>
</dbReference>
<evidence type="ECO:0000313" key="1">
    <source>
        <dbReference type="EMBL" id="PJO44927.1"/>
    </source>
</evidence>
<sequence length="62" mass="7580">MLILQINTERIAVVNFEHAIIYFEIEHSYCDSNKDWENIKIRKRFDELFDFLRKDGIDVNFI</sequence>
<dbReference type="EMBL" id="PHQY01000322">
    <property type="protein sequence ID" value="PJO44927.1"/>
    <property type="molecule type" value="Genomic_DNA"/>
</dbReference>
<reference evidence="1 2" key="1">
    <citation type="submission" date="2017-11" db="EMBL/GenBank/DDBJ databases">
        <title>Bacterial isolate from king chilli rhizosphere.</title>
        <authorList>
            <person name="Takhelmayum P."/>
            <person name="Sarangthem I."/>
        </authorList>
    </citation>
    <scope>NUCLEOTIDE SEQUENCE [LARGE SCALE GENOMIC DNA]</scope>
    <source>
        <strain evidence="2">t26</strain>
    </source>
</reference>
<comment type="caution">
    <text evidence="1">The sequence shown here is derived from an EMBL/GenBank/DDBJ whole genome shotgun (WGS) entry which is preliminary data.</text>
</comment>
<accession>A0A2M9QA27</accession>
<protein>
    <submittedName>
        <fullName evidence="1">Uncharacterized protein</fullName>
    </submittedName>
</protein>